<reference evidence="3" key="4">
    <citation type="submission" date="2020-09" db="EMBL/GenBank/DDBJ databases">
        <authorList>
            <person name="Sun Q."/>
            <person name="Zhou Y."/>
        </authorList>
    </citation>
    <scope>NUCLEOTIDE SEQUENCE</scope>
    <source>
        <strain evidence="3">CGMCC 4.7206</strain>
    </source>
</reference>
<dbReference type="AlphaFoldDB" id="A0A917NCE9"/>
<evidence type="ECO:0000313" key="2">
    <source>
        <dbReference type="EMBL" id="GAA0517047.1"/>
    </source>
</evidence>
<reference evidence="2" key="5">
    <citation type="submission" date="2023-12" db="EMBL/GenBank/DDBJ databases">
        <authorList>
            <person name="Sun Q."/>
            <person name="Inoue M."/>
        </authorList>
    </citation>
    <scope>NUCLEOTIDE SEQUENCE</scope>
    <source>
        <strain evidence="2">JCM 10664</strain>
    </source>
</reference>
<dbReference type="Proteomes" id="UP000597989">
    <property type="component" value="Unassembled WGS sequence"/>
</dbReference>
<sequence length="67" mass="7197">MTSHTFTPNGSGSLLTGSRSRSCANSGTGSRPVRVSGINAAFGTNEPESRPFFRMRATYRRATQDLS</sequence>
<protein>
    <submittedName>
        <fullName evidence="3">Uncharacterized protein</fullName>
    </submittedName>
</protein>
<dbReference type="EMBL" id="BAAAHC010000008">
    <property type="protein sequence ID" value="GAA0517047.1"/>
    <property type="molecule type" value="Genomic_DNA"/>
</dbReference>
<evidence type="ECO:0000313" key="4">
    <source>
        <dbReference type="Proteomes" id="UP000597989"/>
    </source>
</evidence>
<proteinExistence type="predicted"/>
<organism evidence="3 4">
    <name type="scientific">Saccharopolyspora thermophila</name>
    <dbReference type="NCBI Taxonomy" id="89367"/>
    <lineage>
        <taxon>Bacteria</taxon>
        <taxon>Bacillati</taxon>
        <taxon>Actinomycetota</taxon>
        <taxon>Actinomycetes</taxon>
        <taxon>Pseudonocardiales</taxon>
        <taxon>Pseudonocardiaceae</taxon>
        <taxon>Saccharopolyspora</taxon>
    </lineage>
</organism>
<gene>
    <name evidence="2" type="ORF">GCM10009545_18890</name>
    <name evidence="3" type="ORF">GCM10011581_21130</name>
</gene>
<dbReference type="EMBL" id="BMMT01000006">
    <property type="protein sequence ID" value="GGI83713.1"/>
    <property type="molecule type" value="Genomic_DNA"/>
</dbReference>
<reference evidence="5" key="3">
    <citation type="journal article" date="2019" name="Int. J. Syst. Evol. Microbiol.">
        <title>The Global Catalogue of Microorganisms (GCM) 10K type strain sequencing project: providing services to taxonomists for standard genome sequencing and annotation.</title>
        <authorList>
            <consortium name="The Broad Institute Genomics Platform"/>
            <consortium name="The Broad Institute Genome Sequencing Center for Infectious Disease"/>
            <person name="Wu L."/>
            <person name="Ma J."/>
        </authorList>
    </citation>
    <scope>NUCLEOTIDE SEQUENCE [LARGE SCALE GENOMIC DNA]</scope>
    <source>
        <strain evidence="5">JCM 10664</strain>
    </source>
</reference>
<feature type="region of interest" description="Disordered" evidence="1">
    <location>
        <begin position="1"/>
        <end position="48"/>
    </location>
</feature>
<dbReference type="Proteomes" id="UP001500220">
    <property type="component" value="Unassembled WGS sequence"/>
</dbReference>
<accession>A0A917NCE9</accession>
<evidence type="ECO:0000313" key="3">
    <source>
        <dbReference type="EMBL" id="GGI83713.1"/>
    </source>
</evidence>
<reference evidence="3 4" key="2">
    <citation type="journal article" date="2014" name="Int. J. Syst. Evol. Microbiol.">
        <title>Complete genome sequence of Corynebacterium casei LMG S-19264T (=DSM 44701T), isolated from a smear-ripened cheese.</title>
        <authorList>
            <consortium name="US DOE Joint Genome Institute (JGI-PGF)"/>
            <person name="Walter F."/>
            <person name="Albersmeier A."/>
            <person name="Kalinowski J."/>
            <person name="Ruckert C."/>
        </authorList>
    </citation>
    <scope>NUCLEOTIDE SEQUENCE [LARGE SCALE GENOMIC DNA]</scope>
    <source>
        <strain evidence="3 4">CGMCC 4.7206</strain>
    </source>
</reference>
<name>A0A917NCE9_9PSEU</name>
<evidence type="ECO:0000313" key="5">
    <source>
        <dbReference type="Proteomes" id="UP001500220"/>
    </source>
</evidence>
<reference evidence="2" key="1">
    <citation type="journal article" date="2014" name="Int. J. Syst. Evol. Microbiol.">
        <title>Complete genome of a new Firmicutes species belonging to the dominant human colonic microbiota ('Ruminococcus bicirculans') reveals two chromosomes and a selective capacity to utilize plant glucans.</title>
        <authorList>
            <consortium name="NISC Comparative Sequencing Program"/>
            <person name="Wegmann U."/>
            <person name="Louis P."/>
            <person name="Goesmann A."/>
            <person name="Henrissat B."/>
            <person name="Duncan S.H."/>
            <person name="Flint H.J."/>
        </authorList>
    </citation>
    <scope>NUCLEOTIDE SEQUENCE</scope>
    <source>
        <strain evidence="2">JCM 10664</strain>
    </source>
</reference>
<comment type="caution">
    <text evidence="3">The sequence shown here is derived from an EMBL/GenBank/DDBJ whole genome shotgun (WGS) entry which is preliminary data.</text>
</comment>
<evidence type="ECO:0000256" key="1">
    <source>
        <dbReference type="SAM" id="MobiDB-lite"/>
    </source>
</evidence>
<keyword evidence="5" id="KW-1185">Reference proteome</keyword>
<feature type="compositionally biased region" description="Low complexity" evidence="1">
    <location>
        <begin position="10"/>
        <end position="22"/>
    </location>
</feature>